<organism evidence="1 2">
    <name type="scientific">Aphis glycines</name>
    <name type="common">Soybean aphid</name>
    <dbReference type="NCBI Taxonomy" id="307491"/>
    <lineage>
        <taxon>Eukaryota</taxon>
        <taxon>Metazoa</taxon>
        <taxon>Ecdysozoa</taxon>
        <taxon>Arthropoda</taxon>
        <taxon>Hexapoda</taxon>
        <taxon>Insecta</taxon>
        <taxon>Pterygota</taxon>
        <taxon>Neoptera</taxon>
        <taxon>Paraneoptera</taxon>
        <taxon>Hemiptera</taxon>
        <taxon>Sternorrhyncha</taxon>
        <taxon>Aphidomorpha</taxon>
        <taxon>Aphidoidea</taxon>
        <taxon>Aphididae</taxon>
        <taxon>Aphidini</taxon>
        <taxon>Aphis</taxon>
        <taxon>Aphis</taxon>
    </lineage>
</organism>
<proteinExistence type="predicted"/>
<accession>A0A6G0TBB7</accession>
<protein>
    <submittedName>
        <fullName evidence="1">Uncharacterized protein</fullName>
    </submittedName>
</protein>
<reference evidence="1 2" key="1">
    <citation type="submission" date="2019-08" db="EMBL/GenBank/DDBJ databases">
        <title>The genome of the soybean aphid Biotype 1, its phylome, world population structure and adaptation to the North American continent.</title>
        <authorList>
            <person name="Giordano R."/>
            <person name="Donthu R.K."/>
            <person name="Hernandez A.G."/>
            <person name="Wright C.L."/>
            <person name="Zimin A.V."/>
        </authorList>
    </citation>
    <scope>NUCLEOTIDE SEQUENCE [LARGE SCALE GENOMIC DNA]</scope>
    <source>
        <tissue evidence="1">Whole aphids</tissue>
    </source>
</reference>
<dbReference type="EMBL" id="VYZN01000048">
    <property type="protein sequence ID" value="KAE9528534.1"/>
    <property type="molecule type" value="Genomic_DNA"/>
</dbReference>
<evidence type="ECO:0000313" key="2">
    <source>
        <dbReference type="Proteomes" id="UP000475862"/>
    </source>
</evidence>
<comment type="caution">
    <text evidence="1">The sequence shown here is derived from an EMBL/GenBank/DDBJ whole genome shotgun (WGS) entry which is preliminary data.</text>
</comment>
<keyword evidence="2" id="KW-1185">Reference proteome</keyword>
<dbReference type="AlphaFoldDB" id="A0A6G0TBB7"/>
<evidence type="ECO:0000313" key="1">
    <source>
        <dbReference type="EMBL" id="KAE9528534.1"/>
    </source>
</evidence>
<sequence length="188" mass="21599">MPPVNIVKRTLQNQSTKNNLLDSDEIVNRIVIFATNNGLHHLSNSSIWYMDGNFGLAPKDFLQQYVKTYEKMLTKILEILYPDPTSFHVDFEKSVINAVKSVLGEHIEDESFSEFCRKLDGLAFLPLEVVKVGMAHFMDIMPGYNCNANELVDYFDKSFVNETYRQIGIPGETNLRFRNCPPLFPLEQ</sequence>
<dbReference type="OrthoDB" id="6585512at2759"/>
<name>A0A6G0TBB7_APHGL</name>
<gene>
    <name evidence="1" type="ORF">AGLY_012105</name>
</gene>
<dbReference type="Proteomes" id="UP000475862">
    <property type="component" value="Unassembled WGS sequence"/>
</dbReference>